<reference evidence="2" key="1">
    <citation type="submission" date="2024-07" db="EMBL/GenBank/DDBJ databases">
        <title>Two chromosome-level genome assemblies of Korean endemic species Abeliophyllum distichum and Forsythia ovata (Oleaceae).</title>
        <authorList>
            <person name="Jang H."/>
        </authorList>
    </citation>
    <scope>NUCLEOTIDE SEQUENCE [LARGE SCALE GENOMIC DNA]</scope>
</reference>
<proteinExistence type="predicted"/>
<protein>
    <submittedName>
        <fullName evidence="1">Uncharacterized protein</fullName>
    </submittedName>
</protein>
<dbReference type="Proteomes" id="UP001604277">
    <property type="component" value="Unassembled WGS sequence"/>
</dbReference>
<accession>A0ABD1SKM1</accession>
<organism evidence="1 2">
    <name type="scientific">Forsythia ovata</name>
    <dbReference type="NCBI Taxonomy" id="205694"/>
    <lineage>
        <taxon>Eukaryota</taxon>
        <taxon>Viridiplantae</taxon>
        <taxon>Streptophyta</taxon>
        <taxon>Embryophyta</taxon>
        <taxon>Tracheophyta</taxon>
        <taxon>Spermatophyta</taxon>
        <taxon>Magnoliopsida</taxon>
        <taxon>eudicotyledons</taxon>
        <taxon>Gunneridae</taxon>
        <taxon>Pentapetalae</taxon>
        <taxon>asterids</taxon>
        <taxon>lamiids</taxon>
        <taxon>Lamiales</taxon>
        <taxon>Oleaceae</taxon>
        <taxon>Forsythieae</taxon>
        <taxon>Forsythia</taxon>
    </lineage>
</organism>
<evidence type="ECO:0000313" key="2">
    <source>
        <dbReference type="Proteomes" id="UP001604277"/>
    </source>
</evidence>
<name>A0ABD1SKM1_9LAMI</name>
<evidence type="ECO:0000313" key="1">
    <source>
        <dbReference type="EMBL" id="KAL2500759.1"/>
    </source>
</evidence>
<keyword evidence="2" id="KW-1185">Reference proteome</keyword>
<sequence length="100" mass="11153">MVGNLLPSTKHFFRKKVAYVMNYSIASDEKSHQIGSHSYTSSSNMSRTQNLLKKVMKADNSPTNAAVCSQSNEGFDHHYLWLTGCHSTSRAQTNSLRTIA</sequence>
<gene>
    <name evidence="1" type="ORF">Fot_34607</name>
</gene>
<dbReference type="AlphaFoldDB" id="A0ABD1SKM1"/>
<dbReference type="EMBL" id="JBFOLJ010000010">
    <property type="protein sequence ID" value="KAL2500759.1"/>
    <property type="molecule type" value="Genomic_DNA"/>
</dbReference>
<comment type="caution">
    <text evidence="1">The sequence shown here is derived from an EMBL/GenBank/DDBJ whole genome shotgun (WGS) entry which is preliminary data.</text>
</comment>